<reference evidence="4" key="1">
    <citation type="submission" date="2016-05" db="EMBL/GenBank/DDBJ databases">
        <title>Microbial consortia oxidize butane by reversing methanogenesis.</title>
        <authorList>
            <person name="Laso-Perez R."/>
            <person name="Richter M."/>
            <person name="Wegener G."/>
            <person name="Musat F."/>
        </authorList>
    </citation>
    <scope>NUCLEOTIDE SEQUENCE [LARGE SCALE GENOMIC DNA]</scope>
    <source>
        <strain evidence="4">BOX1</strain>
    </source>
</reference>
<evidence type="ECO:0000256" key="1">
    <source>
        <dbReference type="ARBA" id="ARBA00022741"/>
    </source>
</evidence>
<gene>
    <name evidence="4" type="ORF">SBU_001488</name>
</gene>
<dbReference type="EMBL" id="LYOR01000010">
    <property type="protein sequence ID" value="OFV65560.1"/>
    <property type="molecule type" value="Genomic_DNA"/>
</dbReference>
<organism evidence="4 5">
    <name type="scientific">Candidatus Syntropharchaeum butanivorans</name>
    <dbReference type="NCBI Taxonomy" id="1839936"/>
    <lineage>
        <taxon>Archaea</taxon>
        <taxon>Methanobacteriati</taxon>
        <taxon>Methanobacteriota</taxon>
        <taxon>Stenosarchaea group</taxon>
        <taxon>Methanomicrobia</taxon>
        <taxon>Methanosarcinales</taxon>
        <taxon>ANME-2 cluster</taxon>
        <taxon>Candidatus Syntropharchaeum</taxon>
    </lineage>
</organism>
<dbReference type="Proteomes" id="UP000185779">
    <property type="component" value="Unassembled WGS sequence"/>
</dbReference>
<evidence type="ECO:0000313" key="4">
    <source>
        <dbReference type="EMBL" id="OFV65560.1"/>
    </source>
</evidence>
<evidence type="ECO:0000256" key="2">
    <source>
        <dbReference type="ARBA" id="ARBA00022840"/>
    </source>
</evidence>
<dbReference type="PATRIC" id="fig|1839936.3.peg.1512"/>
<dbReference type="InterPro" id="IPR027417">
    <property type="entry name" value="P-loop_NTPase"/>
</dbReference>
<comment type="caution">
    <text evidence="4">The sequence shown here is derived from an EMBL/GenBank/DDBJ whole genome shotgun (WGS) entry which is preliminary data.</text>
</comment>
<dbReference type="GO" id="GO:0005524">
    <property type="term" value="F:ATP binding"/>
    <property type="evidence" value="ECO:0007669"/>
    <property type="project" value="UniProtKB-UniRule"/>
</dbReference>
<name>A0A1F2P2W8_9EURY</name>
<keyword evidence="4" id="KW-0418">Kinase</keyword>
<dbReference type="GO" id="GO:0016301">
    <property type="term" value="F:kinase activity"/>
    <property type="evidence" value="ECO:0007669"/>
    <property type="project" value="UniProtKB-KW"/>
</dbReference>
<evidence type="ECO:0000313" key="5">
    <source>
        <dbReference type="Proteomes" id="UP000185779"/>
    </source>
</evidence>
<keyword evidence="2 3" id="KW-0067">ATP-binding</keyword>
<dbReference type="HAMAP" id="MF_01111">
    <property type="entry name" value="UPF0200"/>
    <property type="match status" value="1"/>
</dbReference>
<keyword evidence="4" id="KW-0808">Transferase</keyword>
<dbReference type="Pfam" id="PF13207">
    <property type="entry name" value="AAA_17"/>
    <property type="match status" value="1"/>
</dbReference>
<proteinExistence type="inferred from homology"/>
<dbReference type="InterPro" id="IPR022970">
    <property type="entry name" value="NTP_hydrolase-rel"/>
</dbReference>
<keyword evidence="1 3" id="KW-0547">Nucleotide-binding</keyword>
<evidence type="ECO:0000256" key="3">
    <source>
        <dbReference type="HAMAP-Rule" id="MF_01111"/>
    </source>
</evidence>
<keyword evidence="5" id="KW-1185">Reference proteome</keyword>
<protein>
    <recommendedName>
        <fullName evidence="3">UPF0200 protein SBU_001488</fullName>
    </recommendedName>
</protein>
<dbReference type="STRING" id="1839936.SBU_001488"/>
<accession>A0A1F2P2W8</accession>
<comment type="similarity">
    <text evidence="3">Belongs to the UPF0200 family.</text>
</comment>
<feature type="binding site" evidence="3">
    <location>
        <begin position="8"/>
        <end position="15"/>
    </location>
    <ligand>
        <name>ATP</name>
        <dbReference type="ChEBI" id="CHEBI:30616"/>
    </ligand>
</feature>
<sequence>MKVIAWVGYPASGKSLASDVARSMGIPVIVMGDIVREEVRRRGLEPNDANTGAVADDLRKEEGMDAIAKRSIPRIMEKGNIVVVDGVRGIAEVNRFKETFKDDFILVGILSPFDTRFRRMQGRGRGDDHLTEDEFRQRDEREERWGLREAIAASDIMIRNDGDPETFTERIREILEEAISSG</sequence>
<dbReference type="SUPFAM" id="SSF52540">
    <property type="entry name" value="P-loop containing nucleoside triphosphate hydrolases"/>
    <property type="match status" value="1"/>
</dbReference>
<dbReference type="Gene3D" id="3.40.50.300">
    <property type="entry name" value="P-loop containing nucleotide triphosphate hydrolases"/>
    <property type="match status" value="1"/>
</dbReference>
<dbReference type="PANTHER" id="PTHR41930:SF1">
    <property type="entry name" value="DEPHOSPHO-COA KINASE"/>
    <property type="match status" value="1"/>
</dbReference>
<dbReference type="AlphaFoldDB" id="A0A1F2P2W8"/>
<dbReference type="PANTHER" id="PTHR41930">
    <property type="entry name" value="UPF0200 PROTEIN MJ1399"/>
    <property type="match status" value="1"/>
</dbReference>